<dbReference type="AlphaFoldDB" id="A0AAX2JED3"/>
<dbReference type="InterPro" id="IPR001989">
    <property type="entry name" value="Radical_activat_CS"/>
</dbReference>
<reference evidence="10 11" key="1">
    <citation type="submission" date="2018-06" db="EMBL/GenBank/DDBJ databases">
        <authorList>
            <consortium name="Pathogen Informatics"/>
            <person name="Doyle S."/>
        </authorList>
    </citation>
    <scope>NUCLEOTIDE SEQUENCE [LARGE SCALE GENOMIC DNA]</scope>
    <source>
        <strain evidence="10 11">NCTC12112</strain>
    </source>
</reference>
<evidence type="ECO:0000256" key="5">
    <source>
        <dbReference type="ARBA" id="ARBA00023002"/>
    </source>
</evidence>
<dbReference type="SFLD" id="SFLDS00029">
    <property type="entry name" value="Radical_SAM"/>
    <property type="match status" value="1"/>
</dbReference>
<keyword evidence="2 8" id="KW-0004">4Fe-4S</keyword>
<dbReference type="GO" id="GO:0043365">
    <property type="term" value="F:[formate-C-acetyltransferase]-activating enzyme activity"/>
    <property type="evidence" value="ECO:0007669"/>
    <property type="project" value="UniProtKB-UniRule"/>
</dbReference>
<dbReference type="RefSeq" id="WP_005979727.1">
    <property type="nucleotide sequence ID" value="NZ_CABKNW010000004.1"/>
</dbReference>
<dbReference type="Gene3D" id="3.20.20.70">
    <property type="entry name" value="Aldolase class I"/>
    <property type="match status" value="1"/>
</dbReference>
<comment type="similarity">
    <text evidence="1 8">Belongs to the organic radical-activating enzymes family.</text>
</comment>
<dbReference type="InterPro" id="IPR012838">
    <property type="entry name" value="PFL1_activating"/>
</dbReference>
<name>A0AAX2JED3_9FUSO</name>
<dbReference type="SUPFAM" id="SSF102114">
    <property type="entry name" value="Radical SAM enzymes"/>
    <property type="match status" value="1"/>
</dbReference>
<evidence type="ECO:0000256" key="7">
    <source>
        <dbReference type="ARBA" id="ARBA00023014"/>
    </source>
</evidence>
<evidence type="ECO:0000256" key="2">
    <source>
        <dbReference type="ARBA" id="ARBA00022485"/>
    </source>
</evidence>
<dbReference type="GeneID" id="78454244"/>
<keyword evidence="8" id="KW-0963">Cytoplasm</keyword>
<dbReference type="SFLD" id="SFLDG01066">
    <property type="entry name" value="organic_radical-activating_enz"/>
    <property type="match status" value="1"/>
</dbReference>
<dbReference type="PROSITE" id="PS51918">
    <property type="entry name" value="RADICAL_SAM"/>
    <property type="match status" value="1"/>
</dbReference>
<dbReference type="PANTHER" id="PTHR30352:SF5">
    <property type="entry name" value="PYRUVATE FORMATE-LYASE 1-ACTIVATING ENZYME"/>
    <property type="match status" value="1"/>
</dbReference>
<feature type="domain" description="Radical SAM core" evidence="9">
    <location>
        <begin position="16"/>
        <end position="241"/>
    </location>
</feature>
<dbReference type="CDD" id="cd01335">
    <property type="entry name" value="Radical_SAM"/>
    <property type="match status" value="1"/>
</dbReference>
<evidence type="ECO:0000256" key="4">
    <source>
        <dbReference type="ARBA" id="ARBA00022723"/>
    </source>
</evidence>
<dbReference type="InterPro" id="IPR007197">
    <property type="entry name" value="rSAM"/>
</dbReference>
<dbReference type="InterPro" id="IPR013785">
    <property type="entry name" value="Aldolase_TIM"/>
</dbReference>
<dbReference type="EC" id="1.97.1.4" evidence="8"/>
<keyword evidence="6 8" id="KW-0408">Iron</keyword>
<dbReference type="PROSITE" id="PS01087">
    <property type="entry name" value="RADICAL_ACTIVATING"/>
    <property type="match status" value="1"/>
</dbReference>
<organism evidence="10 11">
    <name type="scientific">Fusobacterium ulcerans</name>
    <dbReference type="NCBI Taxonomy" id="861"/>
    <lineage>
        <taxon>Bacteria</taxon>
        <taxon>Fusobacteriati</taxon>
        <taxon>Fusobacteriota</taxon>
        <taxon>Fusobacteriia</taxon>
        <taxon>Fusobacteriales</taxon>
        <taxon>Fusobacteriaceae</taxon>
        <taxon>Fusobacterium</taxon>
    </lineage>
</organism>
<sequence>MSKIGNIHSYESFGTVDGPGIRFVLFLQGCPLRCKFCHNPDTWNMSEEKIKEEATETFEKVRKYKGYFGKKGGLTVTGGEPLLQADFVLELFKLCKEDGINTVVDTSGYIFNEKVKEVLEYTDLVLLDIKAIDEKVYKELTGVELENTLKFAQYLKEKGKKVWIRHVVVPRITDDDKLLNRLAEYVSALGNVEKVELLPYHRLGEFKYKELGMKYALEGVEELSKERLENAISIFKKYNLKVN</sequence>
<dbReference type="PANTHER" id="PTHR30352">
    <property type="entry name" value="PYRUVATE FORMATE-LYASE-ACTIVATING ENZYME"/>
    <property type="match status" value="1"/>
</dbReference>
<keyword evidence="7 8" id="KW-0411">Iron-sulfur</keyword>
<protein>
    <recommendedName>
        <fullName evidence="8">Pyruvate formate-lyase-activating enzyme</fullName>
        <ecNumber evidence="8">1.97.1.4</ecNumber>
    </recommendedName>
</protein>
<comment type="function">
    <text evidence="8">Activation of pyruvate formate-lyase under anaerobic conditions by generation of an organic free radical, using S-adenosylmethionine and reduced flavodoxin as cosubstrates to produce 5'-deoxy-adenosine.</text>
</comment>
<evidence type="ECO:0000313" key="10">
    <source>
        <dbReference type="EMBL" id="SQJ15096.1"/>
    </source>
</evidence>
<dbReference type="InterPro" id="IPR034457">
    <property type="entry name" value="Organic_radical-activating"/>
</dbReference>
<dbReference type="GO" id="GO:0051539">
    <property type="term" value="F:4 iron, 4 sulfur cluster binding"/>
    <property type="evidence" value="ECO:0007669"/>
    <property type="project" value="UniProtKB-UniRule"/>
</dbReference>
<evidence type="ECO:0000313" key="11">
    <source>
        <dbReference type="Proteomes" id="UP000249008"/>
    </source>
</evidence>
<evidence type="ECO:0000256" key="3">
    <source>
        <dbReference type="ARBA" id="ARBA00022691"/>
    </source>
</evidence>
<evidence type="ECO:0000259" key="9">
    <source>
        <dbReference type="PROSITE" id="PS51918"/>
    </source>
</evidence>
<evidence type="ECO:0000256" key="1">
    <source>
        <dbReference type="ARBA" id="ARBA00009777"/>
    </source>
</evidence>
<keyword evidence="4 8" id="KW-0479">Metal-binding</keyword>
<proteinExistence type="inferred from homology"/>
<accession>A0AAX2JED3</accession>
<comment type="subcellular location">
    <subcellularLocation>
        <location evidence="8">Cytoplasm</location>
    </subcellularLocation>
</comment>
<dbReference type="GO" id="GO:0046872">
    <property type="term" value="F:metal ion binding"/>
    <property type="evidence" value="ECO:0007669"/>
    <property type="project" value="UniProtKB-UniRule"/>
</dbReference>
<dbReference type="KEGG" id="ful:C4N20_05455"/>
<dbReference type="NCBIfam" id="TIGR02493">
    <property type="entry name" value="PFLA"/>
    <property type="match status" value="1"/>
</dbReference>
<comment type="cofactor">
    <cofactor evidence="8">
        <name>[4Fe-4S] cluster</name>
        <dbReference type="ChEBI" id="CHEBI:49883"/>
    </cofactor>
    <text evidence="8">Binds 1 [4Fe-4S] cluster. The cluster is coordinated with 3 cysteines and an exchangeable S-adenosyl-L-methionine.</text>
</comment>
<evidence type="ECO:0000256" key="6">
    <source>
        <dbReference type="ARBA" id="ARBA00023004"/>
    </source>
</evidence>
<dbReference type="Pfam" id="PF04055">
    <property type="entry name" value="Radical_SAM"/>
    <property type="match status" value="1"/>
</dbReference>
<keyword evidence="5 8" id="KW-0560">Oxidoreductase</keyword>
<dbReference type="InterPro" id="IPR058240">
    <property type="entry name" value="rSAM_sf"/>
</dbReference>
<dbReference type="GO" id="GO:0005737">
    <property type="term" value="C:cytoplasm"/>
    <property type="evidence" value="ECO:0007669"/>
    <property type="project" value="UniProtKB-SubCell"/>
</dbReference>
<keyword evidence="3 8" id="KW-0949">S-adenosyl-L-methionine</keyword>
<dbReference type="EMBL" id="LS483487">
    <property type="protein sequence ID" value="SQJ15096.1"/>
    <property type="molecule type" value="Genomic_DNA"/>
</dbReference>
<dbReference type="Proteomes" id="UP000249008">
    <property type="component" value="Chromosome 1"/>
</dbReference>
<evidence type="ECO:0000256" key="8">
    <source>
        <dbReference type="RuleBase" id="RU362053"/>
    </source>
</evidence>
<keyword evidence="10" id="KW-0670">Pyruvate</keyword>
<comment type="catalytic activity">
    <reaction evidence="8">
        <text>glycyl-[formate C-acetyltransferase] + reduced [flavodoxin] + S-adenosyl-L-methionine = glycin-2-yl radical-[formate C-acetyltransferase] + semiquinone [flavodoxin] + 5'-deoxyadenosine + L-methionine + H(+)</text>
        <dbReference type="Rhea" id="RHEA:19225"/>
        <dbReference type="Rhea" id="RHEA-COMP:10622"/>
        <dbReference type="Rhea" id="RHEA-COMP:12190"/>
        <dbReference type="Rhea" id="RHEA-COMP:12191"/>
        <dbReference type="Rhea" id="RHEA-COMP:14480"/>
        <dbReference type="ChEBI" id="CHEBI:15378"/>
        <dbReference type="ChEBI" id="CHEBI:17319"/>
        <dbReference type="ChEBI" id="CHEBI:29947"/>
        <dbReference type="ChEBI" id="CHEBI:32722"/>
        <dbReference type="ChEBI" id="CHEBI:57618"/>
        <dbReference type="ChEBI" id="CHEBI:57844"/>
        <dbReference type="ChEBI" id="CHEBI:59789"/>
        <dbReference type="ChEBI" id="CHEBI:140311"/>
        <dbReference type="EC" id="1.97.1.4"/>
    </reaction>
</comment>
<gene>
    <name evidence="10" type="primary">pflA</name>
    <name evidence="10" type="ORF">NCTC12112_02978</name>
</gene>